<gene>
    <name evidence="6" type="ORF">C6568_11375</name>
</gene>
<keyword evidence="7" id="KW-1185">Reference proteome</keyword>
<dbReference type="SUPFAM" id="SSF46626">
    <property type="entry name" value="Cytochrome c"/>
    <property type="match status" value="1"/>
</dbReference>
<dbReference type="GO" id="GO:0046872">
    <property type="term" value="F:metal ion binding"/>
    <property type="evidence" value="ECO:0007669"/>
    <property type="project" value="UniProtKB-KW"/>
</dbReference>
<reference evidence="6 7" key="1">
    <citation type="submission" date="2018-03" db="EMBL/GenBank/DDBJ databases">
        <title>Genome sequencing of Melaminivora sp.</title>
        <authorList>
            <person name="Kim S.-J."/>
            <person name="Heo J."/>
            <person name="Ahn J.-H."/>
            <person name="Kwon S.-W."/>
        </authorList>
    </citation>
    <scope>NUCLEOTIDE SEQUENCE [LARGE SCALE GENOMIC DNA]</scope>
    <source>
        <strain evidence="6 7">SC2-9</strain>
    </source>
</reference>
<evidence type="ECO:0000256" key="3">
    <source>
        <dbReference type="ARBA" id="ARBA00023004"/>
    </source>
</evidence>
<evidence type="ECO:0000313" key="6">
    <source>
        <dbReference type="EMBL" id="AVO49788.1"/>
    </source>
</evidence>
<dbReference type="InterPro" id="IPR009056">
    <property type="entry name" value="Cyt_c-like_dom"/>
</dbReference>
<protein>
    <recommendedName>
        <fullName evidence="5">Cytochrome c domain-containing protein</fullName>
    </recommendedName>
</protein>
<dbReference type="EMBL" id="CP027667">
    <property type="protein sequence ID" value="AVO49788.1"/>
    <property type="molecule type" value="Genomic_DNA"/>
</dbReference>
<evidence type="ECO:0000259" key="5">
    <source>
        <dbReference type="PROSITE" id="PS51007"/>
    </source>
</evidence>
<dbReference type="PROSITE" id="PS51007">
    <property type="entry name" value="CYTC"/>
    <property type="match status" value="1"/>
</dbReference>
<keyword evidence="2 4" id="KW-0479">Metal-binding</keyword>
<organism evidence="6 7">
    <name type="scientific">Melaminivora suipulveris</name>
    <dbReference type="NCBI Taxonomy" id="2109913"/>
    <lineage>
        <taxon>Bacteria</taxon>
        <taxon>Pseudomonadati</taxon>
        <taxon>Pseudomonadota</taxon>
        <taxon>Betaproteobacteria</taxon>
        <taxon>Burkholderiales</taxon>
        <taxon>Comamonadaceae</taxon>
        <taxon>Melaminivora</taxon>
    </lineage>
</organism>
<feature type="domain" description="Cytochrome c" evidence="5">
    <location>
        <begin position="6"/>
        <end position="95"/>
    </location>
</feature>
<evidence type="ECO:0000256" key="4">
    <source>
        <dbReference type="PROSITE-ProRule" id="PRU00433"/>
    </source>
</evidence>
<proteinExistence type="predicted"/>
<dbReference type="Pfam" id="PF00034">
    <property type="entry name" value="Cytochrom_C"/>
    <property type="match status" value="1"/>
</dbReference>
<dbReference type="GO" id="GO:0009055">
    <property type="term" value="F:electron transfer activity"/>
    <property type="evidence" value="ECO:0007669"/>
    <property type="project" value="InterPro"/>
</dbReference>
<dbReference type="GO" id="GO:0020037">
    <property type="term" value="F:heme binding"/>
    <property type="evidence" value="ECO:0007669"/>
    <property type="project" value="InterPro"/>
</dbReference>
<keyword evidence="1 4" id="KW-0349">Heme</keyword>
<dbReference type="AlphaFoldDB" id="A0A2R3QDD4"/>
<dbReference type="InterPro" id="IPR036909">
    <property type="entry name" value="Cyt_c-like_dom_sf"/>
</dbReference>
<sequence length="108" mass="11387">MLILAGAAQAGPPRPLDMEVLAGTCFACHGPQGVPPAGAAEALPRLRGRPAAELLRLMRAFRQGQMPQASVMPLLMQGYDDAQMQALAQWFAQPAQPAQTAPAGGRER</sequence>
<dbReference type="Gene3D" id="1.10.760.10">
    <property type="entry name" value="Cytochrome c-like domain"/>
    <property type="match status" value="1"/>
</dbReference>
<accession>A0A2R3QDD4</accession>
<evidence type="ECO:0000313" key="7">
    <source>
        <dbReference type="Proteomes" id="UP000237925"/>
    </source>
</evidence>
<name>A0A2R3QDD4_9BURK</name>
<dbReference type="Proteomes" id="UP000237925">
    <property type="component" value="Chromosome"/>
</dbReference>
<evidence type="ECO:0000256" key="2">
    <source>
        <dbReference type="ARBA" id="ARBA00022723"/>
    </source>
</evidence>
<dbReference type="KEGG" id="mela:C6568_11375"/>
<keyword evidence="3 4" id="KW-0408">Iron</keyword>
<evidence type="ECO:0000256" key="1">
    <source>
        <dbReference type="ARBA" id="ARBA00022617"/>
    </source>
</evidence>